<reference evidence="5" key="1">
    <citation type="journal article" date="2019" name="Int. J. Syst. Evol. Microbiol.">
        <title>The Global Catalogue of Microorganisms (GCM) 10K type strain sequencing project: providing services to taxonomists for standard genome sequencing and annotation.</title>
        <authorList>
            <consortium name="The Broad Institute Genomics Platform"/>
            <consortium name="The Broad Institute Genome Sequencing Center for Infectious Disease"/>
            <person name="Wu L."/>
            <person name="Ma J."/>
        </authorList>
    </citation>
    <scope>NUCLEOTIDE SEQUENCE [LARGE SCALE GENOMIC DNA]</scope>
    <source>
        <strain evidence="5">CECT 7131</strain>
    </source>
</reference>
<dbReference type="PRINTS" id="PR00457">
    <property type="entry name" value="ANPEROXIDASE"/>
</dbReference>
<sequence length="819" mass="84672">MDFRSVDGSGNNLADPTVNAAGSDFIRIGEAHYADGISVPLGGPNPRTISNLVVGEGDAVVANDQGLSGMMYAWGQFIDHDLTRSTGDGVNSIAITVPNGDPIYADGTFIPLTRAVQDPSSGAGTGTPAIAINRNSGWLDGSMVYGSDSVTAAALRLADGHMATSAGNNLPLVNGMSFAGDVRVMENPSLTALQTIFVREHNYQVDRLAAADPSLTGEQLYQMARAIVTAEIARITYEEFLPKLLGADAVPDYAGYDPTVDATLSVEFTGAAYRWGHSTVSAETERKDEQGNVTGPALTLRDTFFLTPAAFSSDGGADGFLRHLGSDQSQAMDARIVEDLRSFLFDPPVGQDLAAINIQRGRDLGLGTLNQTRVSLGLEAYTDFAQITSDAGTLAGLRTAYATVDEIDLWTGGLSEQAKGASFLGETFSRIVGDQFVALRDGDRFWYQNQGFDAATLSAIEHTSLSDIILRTTDTQYLQGDIFSYYERHAPGVAPEDPDSPQLVVGSAANETLVGGDQGDILAGNGGDDAMAGGAGDDLYHVDGQGGVVYEANGGGHDTVIASGSYYLYAEVEALTLKAGAGDIFGVGNALDNVITGNEGNNLLLGGDGDDLIRGGAGNDTLYGEAGDDTLEASGGVDALAGGAGDDRYYVNGMQHLIFEDIGGGEDLVYAEVGAGAANAYYLYANLEGLRLTGTADSWGVGNELGNFLAGNAGANWLLGGEGNDTLNGGAGNDVLFGGAGADTFVIRPGTGAELVADFTPGEDVILLDEVPGLASFADVLAAMREVDGVTAIDLGGDDLLVIGGVANASLSASDFAFA</sequence>
<dbReference type="SUPFAM" id="SSF51120">
    <property type="entry name" value="beta-Roll"/>
    <property type="match status" value="2"/>
</dbReference>
<comment type="caution">
    <text evidence="4">The sequence shown here is derived from an EMBL/GenBank/DDBJ whole genome shotgun (WGS) entry which is preliminary data.</text>
</comment>
<dbReference type="Gene3D" id="2.150.10.10">
    <property type="entry name" value="Serralysin-like metalloprotease, C-terminal"/>
    <property type="match status" value="2"/>
</dbReference>
<evidence type="ECO:0000313" key="4">
    <source>
        <dbReference type="EMBL" id="MDN3567330.1"/>
    </source>
</evidence>
<gene>
    <name evidence="4" type="ORF">QWZ14_23370</name>
</gene>
<dbReference type="PROSITE" id="PS00330">
    <property type="entry name" value="HEMOLYSIN_CALCIUM"/>
    <property type="match status" value="2"/>
</dbReference>
<dbReference type="Pfam" id="PF00353">
    <property type="entry name" value="HemolysinCabind"/>
    <property type="match status" value="3"/>
</dbReference>
<evidence type="ECO:0000256" key="1">
    <source>
        <dbReference type="ARBA" id="ARBA00004613"/>
    </source>
</evidence>
<keyword evidence="2" id="KW-0964">Secreted</keyword>
<dbReference type="InterPro" id="IPR037120">
    <property type="entry name" value="Haem_peroxidase_sf_animal"/>
</dbReference>
<dbReference type="PRINTS" id="PR00313">
    <property type="entry name" value="CABNDNGRPT"/>
</dbReference>
<organism evidence="4 5">
    <name type="scientific">Paeniroseomonas aquatica</name>
    <dbReference type="NCBI Taxonomy" id="373043"/>
    <lineage>
        <taxon>Bacteria</taxon>
        <taxon>Pseudomonadati</taxon>
        <taxon>Pseudomonadota</taxon>
        <taxon>Alphaproteobacteria</taxon>
        <taxon>Acetobacterales</taxon>
        <taxon>Acetobacteraceae</taxon>
        <taxon>Paeniroseomonas</taxon>
    </lineage>
</organism>
<accession>A0ABT8AC68</accession>
<dbReference type="Proteomes" id="UP001529369">
    <property type="component" value="Unassembled WGS sequence"/>
</dbReference>
<keyword evidence="4" id="KW-0560">Oxidoreductase</keyword>
<name>A0ABT8AC68_9PROT</name>
<dbReference type="RefSeq" id="WP_290319355.1">
    <property type="nucleotide sequence ID" value="NZ_JAUFPN010000191.1"/>
</dbReference>
<dbReference type="InterPro" id="IPR019791">
    <property type="entry name" value="Haem_peroxidase_animal"/>
</dbReference>
<dbReference type="InterPro" id="IPR001343">
    <property type="entry name" value="Hemolysn_Ca-bd"/>
</dbReference>
<proteinExistence type="predicted"/>
<evidence type="ECO:0000256" key="2">
    <source>
        <dbReference type="ARBA" id="ARBA00022525"/>
    </source>
</evidence>
<dbReference type="PANTHER" id="PTHR11475">
    <property type="entry name" value="OXIDASE/PEROXIDASE"/>
    <property type="match status" value="1"/>
</dbReference>
<comment type="subcellular location">
    <subcellularLocation>
        <location evidence="1">Secreted</location>
    </subcellularLocation>
</comment>
<dbReference type="Pfam" id="PF03098">
    <property type="entry name" value="An_peroxidase"/>
    <property type="match status" value="1"/>
</dbReference>
<keyword evidence="4" id="KW-0575">Peroxidase</keyword>
<dbReference type="InterPro" id="IPR018511">
    <property type="entry name" value="Hemolysin-typ_Ca-bd_CS"/>
</dbReference>
<dbReference type="PROSITE" id="PS50292">
    <property type="entry name" value="PEROXIDASE_3"/>
    <property type="match status" value="1"/>
</dbReference>
<dbReference type="Gene3D" id="1.10.640.10">
    <property type="entry name" value="Haem peroxidase domain superfamily, animal type"/>
    <property type="match status" value="1"/>
</dbReference>
<keyword evidence="3" id="KW-0325">Glycoprotein</keyword>
<dbReference type="GO" id="GO:0004601">
    <property type="term" value="F:peroxidase activity"/>
    <property type="evidence" value="ECO:0007669"/>
    <property type="project" value="UniProtKB-KW"/>
</dbReference>
<dbReference type="SUPFAM" id="SSF48113">
    <property type="entry name" value="Heme-dependent peroxidases"/>
    <property type="match status" value="1"/>
</dbReference>
<dbReference type="InterPro" id="IPR010255">
    <property type="entry name" value="Haem_peroxidase_sf"/>
</dbReference>
<evidence type="ECO:0000313" key="5">
    <source>
        <dbReference type="Proteomes" id="UP001529369"/>
    </source>
</evidence>
<dbReference type="InterPro" id="IPR011049">
    <property type="entry name" value="Serralysin-like_metalloprot_C"/>
</dbReference>
<protein>
    <submittedName>
        <fullName evidence="4">Peroxidase family protein</fullName>
    </submittedName>
</protein>
<keyword evidence="5" id="KW-1185">Reference proteome</keyword>
<evidence type="ECO:0000256" key="3">
    <source>
        <dbReference type="ARBA" id="ARBA00023180"/>
    </source>
</evidence>
<dbReference type="PANTHER" id="PTHR11475:SF4">
    <property type="entry name" value="CHORION PEROXIDASE"/>
    <property type="match status" value="1"/>
</dbReference>
<dbReference type="EMBL" id="JAUFPN010000191">
    <property type="protein sequence ID" value="MDN3567330.1"/>
    <property type="molecule type" value="Genomic_DNA"/>
</dbReference>